<protein>
    <submittedName>
        <fullName evidence="1">Uncharacterized protein</fullName>
    </submittedName>
</protein>
<reference evidence="1" key="2">
    <citation type="journal article" date="2019" name="IMA Fungus">
        <title>Genome sequencing and comparison of five Tilletia species to identify candidate genes for the detection of regulated species infecting wheat.</title>
        <authorList>
            <person name="Nguyen H.D.T."/>
            <person name="Sultana T."/>
            <person name="Kesanakurti P."/>
            <person name="Hambleton S."/>
        </authorList>
    </citation>
    <scope>NUCLEOTIDE SEQUENCE</scope>
    <source>
        <strain evidence="1">DAOMC 238032</strain>
    </source>
</reference>
<evidence type="ECO:0000313" key="1">
    <source>
        <dbReference type="EMBL" id="KAE8237393.1"/>
    </source>
</evidence>
<accession>A0A177SZ45</accession>
<evidence type="ECO:0000313" key="2">
    <source>
        <dbReference type="Proteomes" id="UP000077671"/>
    </source>
</evidence>
<comment type="caution">
    <text evidence="1">The sequence shown here is derived from an EMBL/GenBank/DDBJ whole genome shotgun (WGS) entry which is preliminary data.</text>
</comment>
<proteinExistence type="predicted"/>
<organism evidence="1 2">
    <name type="scientific">Tilletia caries</name>
    <name type="common">wheat bunt fungus</name>
    <dbReference type="NCBI Taxonomy" id="13290"/>
    <lineage>
        <taxon>Eukaryota</taxon>
        <taxon>Fungi</taxon>
        <taxon>Dikarya</taxon>
        <taxon>Basidiomycota</taxon>
        <taxon>Ustilaginomycotina</taxon>
        <taxon>Exobasidiomycetes</taxon>
        <taxon>Tilletiales</taxon>
        <taxon>Tilletiaceae</taxon>
        <taxon>Tilletia</taxon>
    </lineage>
</organism>
<dbReference type="AlphaFoldDB" id="A0A177SZ45"/>
<dbReference type="EMBL" id="LWDD02003339">
    <property type="protein sequence ID" value="KAE8237393.1"/>
    <property type="molecule type" value="Genomic_DNA"/>
</dbReference>
<dbReference type="Proteomes" id="UP000077671">
    <property type="component" value="Unassembled WGS sequence"/>
</dbReference>
<reference evidence="1" key="1">
    <citation type="submission" date="2016-04" db="EMBL/GenBank/DDBJ databases">
        <authorList>
            <person name="Nguyen H.D."/>
            <person name="Kesanakurti P."/>
            <person name="Cullis J."/>
            <person name="Levesque C.A."/>
            <person name="Hambleton S."/>
        </authorList>
    </citation>
    <scope>NUCLEOTIDE SEQUENCE</scope>
    <source>
        <strain evidence="1">DAOMC 238032</strain>
    </source>
</reference>
<sequence length="97" mass="11133">MAWRTSRQAPGGKVMCYTTESYEDDVSVLRQINPNIIALDEKTLEAERRSYHTFFDVHVVETPDGYILIEEGDYGELPMHLIDQIVYTATGKMADEF</sequence>
<name>A0A177SZ45_9BASI</name>
<gene>
    <name evidence="1" type="ORF">A4X03_0g9131</name>
</gene>